<sequence>MTSPAEDVSTPASPRRISRRRRWLFRIVTLLAVAGAQEALFRVLFPLPEVLGFNRIHYQQMAQSHPQIGKAMERGLVYDRLLIDSRPDGFAEVHNLNLYGFRGPDFRIAPTPGRRRILVIGDSAVEGEGVDDSATITAEWSRLLARDGTAAEVINLGVIAASLPHLWILTRDAVALLRPTDVVVALYPNDLPAPADERSFDSPAPRFAPNDEAFRRPRLAVLVDRALYEKPIHRRWPHLPIRFFAPVPDGTNPWSSKARPDALKDELYQDMKAGRLNPWLYHQSRDMPRLLTHDFAAGGSPREFLARMEAVCRSVGAGMMVAYTPFCGVVHPRYAPALVELGMDRDAAAALAVDPRFRSQNRVLAEVCDDLGLPLADATADLVAAEAAGTPQYWPYDTHPDARGYATIARRLHLVWKASRPEASKPSPPPGAAP</sequence>
<dbReference type="CDD" id="cd00229">
    <property type="entry name" value="SGNH_hydrolase"/>
    <property type="match status" value="1"/>
</dbReference>
<name>A0ABT6FK23_9BACT</name>
<dbReference type="SUPFAM" id="SSF52266">
    <property type="entry name" value="SGNH hydrolase"/>
    <property type="match status" value="1"/>
</dbReference>
<comment type="caution">
    <text evidence="2">The sequence shown here is derived from an EMBL/GenBank/DDBJ whole genome shotgun (WGS) entry which is preliminary data.</text>
</comment>
<keyword evidence="2" id="KW-0378">Hydrolase</keyword>
<dbReference type="InterPro" id="IPR036514">
    <property type="entry name" value="SGNH_hydro_sf"/>
</dbReference>
<dbReference type="EMBL" id="JARRAG010000002">
    <property type="protein sequence ID" value="MDG3007932.1"/>
    <property type="molecule type" value="Genomic_DNA"/>
</dbReference>
<proteinExistence type="predicted"/>
<keyword evidence="1" id="KW-0812">Transmembrane</keyword>
<evidence type="ECO:0000256" key="1">
    <source>
        <dbReference type="SAM" id="Phobius"/>
    </source>
</evidence>
<dbReference type="Proteomes" id="UP001216907">
    <property type="component" value="Unassembled WGS sequence"/>
</dbReference>
<gene>
    <name evidence="2" type="ORF">PZE19_29565</name>
</gene>
<evidence type="ECO:0000313" key="2">
    <source>
        <dbReference type="EMBL" id="MDG3007932.1"/>
    </source>
</evidence>
<dbReference type="Gene3D" id="3.40.50.1110">
    <property type="entry name" value="SGNH hydrolase"/>
    <property type="match status" value="2"/>
</dbReference>
<dbReference type="EC" id="3.1.-.-" evidence="2"/>
<evidence type="ECO:0000313" key="3">
    <source>
        <dbReference type="Proteomes" id="UP001216907"/>
    </source>
</evidence>
<protein>
    <submittedName>
        <fullName evidence="2">SGNH/GDSL hydrolase family protein</fullName>
        <ecNumber evidence="2">3.1.-.-</ecNumber>
    </submittedName>
</protein>
<keyword evidence="3" id="KW-1185">Reference proteome</keyword>
<feature type="transmembrane region" description="Helical" evidence="1">
    <location>
        <begin position="23"/>
        <end position="45"/>
    </location>
</feature>
<accession>A0ABT6FK23</accession>
<keyword evidence="1" id="KW-0472">Membrane</keyword>
<reference evidence="2 3" key="1">
    <citation type="submission" date="2023-03" db="EMBL/GenBank/DDBJ databases">
        <title>Paludisphaera mucosa sp. nov. a novel planctomycete from northern fen.</title>
        <authorList>
            <person name="Ivanova A."/>
        </authorList>
    </citation>
    <scope>NUCLEOTIDE SEQUENCE [LARGE SCALE GENOMIC DNA]</scope>
    <source>
        <strain evidence="2 3">Pla2</strain>
    </source>
</reference>
<keyword evidence="1" id="KW-1133">Transmembrane helix</keyword>
<organism evidence="2 3">
    <name type="scientific">Paludisphaera mucosa</name>
    <dbReference type="NCBI Taxonomy" id="3030827"/>
    <lineage>
        <taxon>Bacteria</taxon>
        <taxon>Pseudomonadati</taxon>
        <taxon>Planctomycetota</taxon>
        <taxon>Planctomycetia</taxon>
        <taxon>Isosphaerales</taxon>
        <taxon>Isosphaeraceae</taxon>
        <taxon>Paludisphaera</taxon>
    </lineage>
</organism>
<dbReference type="GO" id="GO:0016787">
    <property type="term" value="F:hydrolase activity"/>
    <property type="evidence" value="ECO:0007669"/>
    <property type="project" value="UniProtKB-KW"/>
</dbReference>
<dbReference type="RefSeq" id="WP_277864200.1">
    <property type="nucleotide sequence ID" value="NZ_JARRAG010000002.1"/>
</dbReference>